<dbReference type="Gene3D" id="3.90.350.10">
    <property type="entry name" value="Transposase Inhibitor Protein From Tn5, Chain A, domain 1"/>
    <property type="match status" value="1"/>
</dbReference>
<sequence>MFDDALHFLVQAQEDPDWARLGQHLPHEWIEQAVAYTGKASIRQRRLPAEQVVWLVVALALYRHQSISEVVDDLDLALPDAQAPFVSKSAVAQARQRLGAEPLRALFEISAKAWSEQDRKQYLFKGLSLFAMDGTTLKTADTVEHREHFGEQVYPSGRISSYPQVRGVTLTAVPTHLIRDAKFGPYGINEMLYAKELLASIPDDSLTAFDKGFLSAEILCGLTMGGTNRHFIIPAKANTKWEVVGGTPDDAVIEMRVSPQARKKCSDLPETWRVRAITIIDQSARKHVLLTSLFDTKRYTAKDIAACYTQRWRIETSYRELKQTMMGMALTLRSRTVEGVYQEIWGTLTAYNLIRLEMSKAALEVKCEPTEISFIRAFHVIQYELHWAAVTRSYGKLPALMQRLRQRLVMLLNEERPGRKLDRAVKALPHRYTVRVLKKDLN</sequence>
<name>A0ABM8CAE9_9BURK</name>
<organism evidence="4 5">
    <name type="scientific">Massilia varians</name>
    <dbReference type="NCBI Taxonomy" id="457921"/>
    <lineage>
        <taxon>Bacteria</taxon>
        <taxon>Pseudomonadati</taxon>
        <taxon>Pseudomonadota</taxon>
        <taxon>Betaproteobacteria</taxon>
        <taxon>Burkholderiales</taxon>
        <taxon>Oxalobacteraceae</taxon>
        <taxon>Telluria group</taxon>
        <taxon>Massilia</taxon>
    </lineage>
</organism>
<evidence type="ECO:0000259" key="2">
    <source>
        <dbReference type="Pfam" id="PF13006"/>
    </source>
</evidence>
<dbReference type="RefSeq" id="WP_281909090.1">
    <property type="nucleotide sequence ID" value="NZ_AP026966.1"/>
</dbReference>
<dbReference type="InterPro" id="IPR047952">
    <property type="entry name" value="Transpos_IS4"/>
</dbReference>
<dbReference type="PANTHER" id="PTHR37529:SF1">
    <property type="entry name" value="TRANSPOSASE INSG FOR INSERTION SEQUENCE ELEMENT IS4-RELATED"/>
    <property type="match status" value="1"/>
</dbReference>
<protein>
    <submittedName>
        <fullName evidence="4">IS4 family transposase</fullName>
    </submittedName>
</protein>
<keyword evidence="5" id="KW-1185">Reference proteome</keyword>
<proteinExistence type="predicted"/>
<accession>A0ABM8CAE9</accession>
<dbReference type="EMBL" id="AP026966">
    <property type="protein sequence ID" value="BDT60241.1"/>
    <property type="molecule type" value="Genomic_DNA"/>
</dbReference>
<evidence type="ECO:0000313" key="4">
    <source>
        <dbReference type="EMBL" id="BDT60241.1"/>
    </source>
</evidence>
<feature type="domain" description="Transposase IS4-like" evidence="1">
    <location>
        <begin position="127"/>
        <end position="353"/>
    </location>
</feature>
<dbReference type="Pfam" id="PF13006">
    <property type="entry name" value="Nterm_IS4"/>
    <property type="match status" value="1"/>
</dbReference>
<dbReference type="SUPFAM" id="SSF53098">
    <property type="entry name" value="Ribonuclease H-like"/>
    <property type="match status" value="1"/>
</dbReference>
<reference evidence="4" key="1">
    <citation type="submission" date="2022-11" db="EMBL/GenBank/DDBJ databases">
        <title>Isolation and characterization of PLA-degrading bacterium Massilia sp. from Antarctic soil.</title>
        <authorList>
            <person name="Sato K."/>
            <person name="Gomez-Fuentes C."/>
            <person name="Ahmad S.A."/>
            <person name="Zulkharnain A."/>
        </authorList>
    </citation>
    <scope>NUCLEOTIDE SEQUENCE</scope>
    <source>
        <strain evidence="4">N-3</strain>
    </source>
</reference>
<evidence type="ECO:0000313" key="5">
    <source>
        <dbReference type="Proteomes" id="UP001163336"/>
    </source>
</evidence>
<dbReference type="Proteomes" id="UP001163336">
    <property type="component" value="Chromosome"/>
</dbReference>
<dbReference type="Pfam" id="PF01609">
    <property type="entry name" value="DDE_Tnp_1"/>
    <property type="match status" value="1"/>
</dbReference>
<dbReference type="PANTHER" id="PTHR37529">
    <property type="entry name" value="TRANSPOSASE INSG FOR INSERTION SEQUENCE ELEMENT IS4-RELATED"/>
    <property type="match status" value="1"/>
</dbReference>
<gene>
    <name evidence="3" type="ORF">MasN3_35980</name>
    <name evidence="4" type="ORF">MasN3_37350</name>
</gene>
<dbReference type="InterPro" id="IPR002559">
    <property type="entry name" value="Transposase_11"/>
</dbReference>
<evidence type="ECO:0000259" key="1">
    <source>
        <dbReference type="Pfam" id="PF01609"/>
    </source>
</evidence>
<dbReference type="InterPro" id="IPR012337">
    <property type="entry name" value="RNaseH-like_sf"/>
</dbReference>
<dbReference type="NCBIfam" id="NF033592">
    <property type="entry name" value="transpos_IS4_1"/>
    <property type="match status" value="1"/>
</dbReference>
<evidence type="ECO:0000313" key="3">
    <source>
        <dbReference type="EMBL" id="BDT60104.1"/>
    </source>
</evidence>
<feature type="domain" description="Transposase IS4 N-terminal" evidence="2">
    <location>
        <begin position="20"/>
        <end position="108"/>
    </location>
</feature>
<dbReference type="InterPro" id="IPR024473">
    <property type="entry name" value="Transposases_IS4_N"/>
</dbReference>
<dbReference type="EMBL" id="AP026966">
    <property type="protein sequence ID" value="BDT60104.1"/>
    <property type="molecule type" value="Genomic_DNA"/>
</dbReference>